<gene>
    <name evidence="1" type="ORF">NHP190020_09480</name>
</gene>
<accession>A0ABM7KZS0</accession>
<organism evidence="1 2">
    <name type="scientific">Helicobacter suis</name>
    <dbReference type="NCBI Taxonomy" id="104628"/>
    <lineage>
        <taxon>Bacteria</taxon>
        <taxon>Pseudomonadati</taxon>
        <taxon>Campylobacterota</taxon>
        <taxon>Epsilonproteobacteria</taxon>
        <taxon>Campylobacterales</taxon>
        <taxon>Helicobacteraceae</taxon>
        <taxon>Helicobacter</taxon>
    </lineage>
</organism>
<name>A0ABM7KZS0_9HELI</name>
<evidence type="ECO:0000313" key="1">
    <source>
        <dbReference type="EMBL" id="BCD45909.1"/>
    </source>
</evidence>
<evidence type="ECO:0000313" key="2">
    <source>
        <dbReference type="Proteomes" id="UP000509742"/>
    </source>
</evidence>
<proteinExistence type="predicted"/>
<reference evidence="1 2" key="1">
    <citation type="submission" date="2020-04" db="EMBL/GenBank/DDBJ databases">
        <title>Genomic analysis of gastric non-Helicobacter pylori Helicobacters isolated in Japan.</title>
        <authorList>
            <person name="Suzuki M."/>
            <person name="Rimbara E."/>
        </authorList>
    </citation>
    <scope>NUCLEOTIDE SEQUENCE [LARGE SCALE GENOMIC DNA]</scope>
    <source>
        <strain evidence="1 2">NHP19-0020</strain>
    </source>
</reference>
<dbReference type="Proteomes" id="UP000509742">
    <property type="component" value="Chromosome"/>
</dbReference>
<keyword evidence="2" id="KW-1185">Reference proteome</keyword>
<dbReference type="EMBL" id="AP023036">
    <property type="protein sequence ID" value="BCD45909.1"/>
    <property type="molecule type" value="Genomic_DNA"/>
</dbReference>
<dbReference type="RefSeq" id="WP_143159243.1">
    <property type="nucleotide sequence ID" value="NZ_BLRI01000003.1"/>
</dbReference>
<protein>
    <submittedName>
        <fullName evidence="1">Uncharacterized protein</fullName>
    </submittedName>
</protein>
<sequence length="115" mass="13087">MWLEKPMQKPLLDSSVLEADSIYRVLREQKVKQTPTNEAIEALKAENKRLFQKLDFDIKALTSFMSVKHLEALDLDTKDLTASALRDNKDLASSAVSFDISSYSETSVLVRKSFF</sequence>